<dbReference type="AlphaFoldDB" id="A0A4Z2G4W4"/>
<feature type="compositionally biased region" description="Basic and acidic residues" evidence="1">
    <location>
        <begin position="213"/>
        <end position="224"/>
    </location>
</feature>
<dbReference type="EMBL" id="SRLO01000692">
    <property type="protein sequence ID" value="TNN48559.1"/>
    <property type="molecule type" value="Genomic_DNA"/>
</dbReference>
<feature type="compositionally biased region" description="Pro residues" evidence="1">
    <location>
        <begin position="234"/>
        <end position="244"/>
    </location>
</feature>
<gene>
    <name evidence="2" type="ORF">EYF80_041255</name>
</gene>
<feature type="compositionally biased region" description="Basic and acidic residues" evidence="1">
    <location>
        <begin position="138"/>
        <end position="163"/>
    </location>
</feature>
<name>A0A4Z2G4W4_9TELE</name>
<feature type="compositionally biased region" description="Basic and acidic residues" evidence="1">
    <location>
        <begin position="179"/>
        <end position="195"/>
    </location>
</feature>
<proteinExistence type="predicted"/>
<evidence type="ECO:0000256" key="1">
    <source>
        <dbReference type="SAM" id="MobiDB-lite"/>
    </source>
</evidence>
<evidence type="ECO:0000313" key="3">
    <source>
        <dbReference type="Proteomes" id="UP000314294"/>
    </source>
</evidence>
<accession>A0A4Z2G4W4</accession>
<feature type="region of interest" description="Disordered" evidence="1">
    <location>
        <begin position="119"/>
        <end position="250"/>
    </location>
</feature>
<evidence type="ECO:0000313" key="2">
    <source>
        <dbReference type="EMBL" id="TNN48559.1"/>
    </source>
</evidence>
<feature type="region of interest" description="Disordered" evidence="1">
    <location>
        <begin position="1"/>
        <end position="26"/>
    </location>
</feature>
<feature type="compositionally biased region" description="Low complexity" evidence="1">
    <location>
        <begin position="200"/>
        <end position="211"/>
    </location>
</feature>
<dbReference type="Proteomes" id="UP000314294">
    <property type="component" value="Unassembled WGS sequence"/>
</dbReference>
<reference evidence="2 3" key="1">
    <citation type="submission" date="2019-03" db="EMBL/GenBank/DDBJ databases">
        <title>First draft genome of Liparis tanakae, snailfish: a comprehensive survey of snailfish specific genes.</title>
        <authorList>
            <person name="Kim W."/>
            <person name="Song I."/>
            <person name="Jeong J.-H."/>
            <person name="Kim D."/>
            <person name="Kim S."/>
            <person name="Ryu S."/>
            <person name="Song J.Y."/>
            <person name="Lee S.K."/>
        </authorList>
    </citation>
    <scope>NUCLEOTIDE SEQUENCE [LARGE SCALE GENOMIC DNA]</scope>
    <source>
        <tissue evidence="2">Muscle</tissue>
    </source>
</reference>
<sequence>MRSVTDDVVGVSLGLGGGGERVERSSPAFVVPSSAFKTPSPEPSDRSSAWTSSLCYLQRATPEQAVADRKPELISSSWKFDAPQFQLVSSDPTSMLRPSLRRSSGQAVSVCESWEGTRPQRPLLKVNGSSDAGGGSEGDYRGRECSEHTPRPRIDIARNPRVQEEEEEEGGEGALTPYTRERGGWGRRGLHDTLGRRRGSSSGSWFQFGSGYELRDEVPERVEPNPDDGVYLNLPPPPPPPPLLPGDASFSYGSLEVEKQPKTSNPSVSIVQSNPSVFVVQSNPSVFVVQSNPSEHLDRICKQHQVWTKKEEKNTEIKLSPVPFITSEKHTLSICHRCESLGVARRPRRSVFVRSERECIFCDATNCCCWQIEALDMLQCDQHHTVC</sequence>
<comment type="caution">
    <text evidence="2">The sequence shown here is derived from an EMBL/GenBank/DDBJ whole genome shotgun (WGS) entry which is preliminary data.</text>
</comment>
<organism evidence="2 3">
    <name type="scientific">Liparis tanakae</name>
    <name type="common">Tanaka's snailfish</name>
    <dbReference type="NCBI Taxonomy" id="230148"/>
    <lineage>
        <taxon>Eukaryota</taxon>
        <taxon>Metazoa</taxon>
        <taxon>Chordata</taxon>
        <taxon>Craniata</taxon>
        <taxon>Vertebrata</taxon>
        <taxon>Euteleostomi</taxon>
        <taxon>Actinopterygii</taxon>
        <taxon>Neopterygii</taxon>
        <taxon>Teleostei</taxon>
        <taxon>Neoteleostei</taxon>
        <taxon>Acanthomorphata</taxon>
        <taxon>Eupercaria</taxon>
        <taxon>Perciformes</taxon>
        <taxon>Cottioidei</taxon>
        <taxon>Cottales</taxon>
        <taxon>Liparidae</taxon>
        <taxon>Liparis</taxon>
    </lineage>
</organism>
<keyword evidence="3" id="KW-1185">Reference proteome</keyword>
<protein>
    <submittedName>
        <fullName evidence="2">Uncharacterized protein</fullName>
    </submittedName>
</protein>